<protein>
    <recommendedName>
        <fullName evidence="2">Low-specificity L-threonine aldolase</fullName>
    </recommendedName>
</protein>
<dbReference type="InterPro" id="IPR015422">
    <property type="entry name" value="PyrdxlP-dep_Trfase_small"/>
</dbReference>
<proteinExistence type="predicted"/>
<organism evidence="1">
    <name type="scientific">bioreactor metagenome</name>
    <dbReference type="NCBI Taxonomy" id="1076179"/>
    <lineage>
        <taxon>unclassified sequences</taxon>
        <taxon>metagenomes</taxon>
        <taxon>ecological metagenomes</taxon>
    </lineage>
</organism>
<comment type="caution">
    <text evidence="1">The sequence shown here is derived from an EMBL/GenBank/DDBJ whole genome shotgun (WGS) entry which is preliminary data.</text>
</comment>
<name>A0A645JKE7_9ZZZZ</name>
<evidence type="ECO:0008006" key="2">
    <source>
        <dbReference type="Google" id="ProtNLM"/>
    </source>
</evidence>
<dbReference type="InterPro" id="IPR015424">
    <property type="entry name" value="PyrdxlP-dep_Trfase"/>
</dbReference>
<dbReference type="SUPFAM" id="SSF53383">
    <property type="entry name" value="PLP-dependent transferases"/>
    <property type="match status" value="1"/>
</dbReference>
<dbReference type="AlphaFoldDB" id="A0A645JKE7"/>
<accession>A0A645JKE7</accession>
<evidence type="ECO:0000313" key="1">
    <source>
        <dbReference type="EMBL" id="MPN63712.1"/>
    </source>
</evidence>
<reference evidence="1" key="1">
    <citation type="submission" date="2019-08" db="EMBL/GenBank/DDBJ databases">
        <authorList>
            <person name="Kucharzyk K."/>
            <person name="Murdoch R.W."/>
            <person name="Higgins S."/>
            <person name="Loffler F."/>
        </authorList>
    </citation>
    <scope>NUCLEOTIDE SEQUENCE</scope>
</reference>
<gene>
    <name evidence="1" type="ORF">SDC9_211477</name>
</gene>
<dbReference type="EMBL" id="VSSQ01143537">
    <property type="protein sequence ID" value="MPN63712.1"/>
    <property type="molecule type" value="Genomic_DNA"/>
</dbReference>
<sequence>MLAKGRLLGVQFEALMKNDLYFEMGAHANKMASLLSEGIKKAGYDFAQKPVTNLIFPIFPNELVAELEKKVMFEGWRKYKNGTSSIRLVTSWGTTENEIKEFLNMI</sequence>
<dbReference type="Gene3D" id="3.90.1150.10">
    <property type="entry name" value="Aspartate Aminotransferase, domain 1"/>
    <property type="match status" value="1"/>
</dbReference>